<comment type="caution">
    <text evidence="6">The sequence shown here is derived from an EMBL/GenBank/DDBJ whole genome shotgun (WGS) entry which is preliminary data.</text>
</comment>
<proteinExistence type="predicted"/>
<dbReference type="InterPro" id="IPR009057">
    <property type="entry name" value="Homeodomain-like_sf"/>
</dbReference>
<keyword evidence="7" id="KW-1185">Reference proteome</keyword>
<dbReference type="PANTHER" id="PTHR30055">
    <property type="entry name" value="HTH-TYPE TRANSCRIPTIONAL REGULATOR RUTR"/>
    <property type="match status" value="1"/>
</dbReference>
<dbReference type="Gene3D" id="1.10.357.10">
    <property type="entry name" value="Tetracycline Repressor, domain 2"/>
    <property type="match status" value="1"/>
</dbReference>
<dbReference type="PRINTS" id="PR00455">
    <property type="entry name" value="HTHTETR"/>
</dbReference>
<dbReference type="RefSeq" id="WP_182619663.1">
    <property type="nucleotide sequence ID" value="NZ_BAAATF010000015.1"/>
</dbReference>
<evidence type="ECO:0000259" key="5">
    <source>
        <dbReference type="PROSITE" id="PS50977"/>
    </source>
</evidence>
<evidence type="ECO:0000256" key="3">
    <source>
        <dbReference type="ARBA" id="ARBA00023163"/>
    </source>
</evidence>
<dbReference type="GO" id="GO:0000976">
    <property type="term" value="F:transcription cis-regulatory region binding"/>
    <property type="evidence" value="ECO:0007669"/>
    <property type="project" value="TreeGrafter"/>
</dbReference>
<dbReference type="InterPro" id="IPR001647">
    <property type="entry name" value="HTH_TetR"/>
</dbReference>
<dbReference type="PROSITE" id="PS50977">
    <property type="entry name" value="HTH_TETR_2"/>
    <property type="match status" value="1"/>
</dbReference>
<evidence type="ECO:0000256" key="2">
    <source>
        <dbReference type="ARBA" id="ARBA00023125"/>
    </source>
</evidence>
<dbReference type="AlphaFoldDB" id="A0A7W3PG43"/>
<dbReference type="Pfam" id="PF00440">
    <property type="entry name" value="TetR_N"/>
    <property type="match status" value="1"/>
</dbReference>
<evidence type="ECO:0000256" key="4">
    <source>
        <dbReference type="PROSITE-ProRule" id="PRU00335"/>
    </source>
</evidence>
<organism evidence="6 7">
    <name type="scientific">Promicromonospora sukumoe</name>
    <dbReference type="NCBI Taxonomy" id="88382"/>
    <lineage>
        <taxon>Bacteria</taxon>
        <taxon>Bacillati</taxon>
        <taxon>Actinomycetota</taxon>
        <taxon>Actinomycetes</taxon>
        <taxon>Micrococcales</taxon>
        <taxon>Promicromonosporaceae</taxon>
        <taxon>Promicromonospora</taxon>
    </lineage>
</organism>
<keyword evidence="3" id="KW-0804">Transcription</keyword>
<evidence type="ECO:0000256" key="1">
    <source>
        <dbReference type="ARBA" id="ARBA00023015"/>
    </source>
</evidence>
<dbReference type="SUPFAM" id="SSF48498">
    <property type="entry name" value="Tetracyclin repressor-like, C-terminal domain"/>
    <property type="match status" value="1"/>
</dbReference>
<feature type="domain" description="HTH tetR-type" evidence="5">
    <location>
        <begin position="1"/>
        <end position="61"/>
    </location>
</feature>
<dbReference type="PANTHER" id="PTHR30055:SF238">
    <property type="entry name" value="MYCOFACTOCIN BIOSYNTHESIS TRANSCRIPTIONAL REGULATOR MFTR-RELATED"/>
    <property type="match status" value="1"/>
</dbReference>
<keyword evidence="2 4" id="KW-0238">DNA-binding</keyword>
<name>A0A7W3PG43_9MICO</name>
<keyword evidence="1" id="KW-0805">Transcription regulation</keyword>
<protein>
    <submittedName>
        <fullName evidence="6">AcrR family transcriptional regulator</fullName>
    </submittedName>
</protein>
<dbReference type="InterPro" id="IPR050109">
    <property type="entry name" value="HTH-type_TetR-like_transc_reg"/>
</dbReference>
<gene>
    <name evidence="6" type="ORF">FHX71_004559</name>
</gene>
<accession>A0A7W3PG43</accession>
<feature type="DNA-binding region" description="H-T-H motif" evidence="4">
    <location>
        <begin position="24"/>
        <end position="43"/>
    </location>
</feature>
<dbReference type="InterPro" id="IPR036271">
    <property type="entry name" value="Tet_transcr_reg_TetR-rel_C_sf"/>
</dbReference>
<dbReference type="SUPFAM" id="SSF46689">
    <property type="entry name" value="Homeodomain-like"/>
    <property type="match status" value="1"/>
</dbReference>
<sequence>MSTRERILDAAALVMREQGVAHATTKEIARAAGCSEALLYRHFDDKQGLFMAVLQERLPRFVLPDDAVGSATVAANLERFVSGLLDFYVGSFPISASIFSSSTLLARHRESIAAKGAGPQKPQLLLEAYLEAERDKGRVREDADVEAVARLLVGAALYQAFLATFWGDGRVDEPGLGERLVAPVLPALLPT</sequence>
<evidence type="ECO:0000313" key="7">
    <source>
        <dbReference type="Proteomes" id="UP000540568"/>
    </source>
</evidence>
<reference evidence="6 7" key="1">
    <citation type="submission" date="2020-07" db="EMBL/GenBank/DDBJ databases">
        <title>Sequencing the genomes of 1000 actinobacteria strains.</title>
        <authorList>
            <person name="Klenk H.-P."/>
        </authorList>
    </citation>
    <scope>NUCLEOTIDE SEQUENCE [LARGE SCALE GENOMIC DNA]</scope>
    <source>
        <strain evidence="6 7">DSM 44121</strain>
    </source>
</reference>
<evidence type="ECO:0000313" key="6">
    <source>
        <dbReference type="EMBL" id="MBA8810583.1"/>
    </source>
</evidence>
<dbReference type="Proteomes" id="UP000540568">
    <property type="component" value="Unassembled WGS sequence"/>
</dbReference>
<dbReference type="EMBL" id="JACGWV010000002">
    <property type="protein sequence ID" value="MBA8810583.1"/>
    <property type="molecule type" value="Genomic_DNA"/>
</dbReference>
<dbReference type="GO" id="GO:0003700">
    <property type="term" value="F:DNA-binding transcription factor activity"/>
    <property type="evidence" value="ECO:0007669"/>
    <property type="project" value="TreeGrafter"/>
</dbReference>